<reference evidence="3 4" key="1">
    <citation type="submission" date="2023-10" db="EMBL/GenBank/DDBJ databases">
        <title>Chromosome-scale genome assembly provides insights into flower coloration mechanisms of Canna indica.</title>
        <authorList>
            <person name="Li C."/>
        </authorList>
    </citation>
    <scope>NUCLEOTIDE SEQUENCE [LARGE SCALE GENOMIC DNA]</scope>
    <source>
        <tissue evidence="3">Flower</tissue>
    </source>
</reference>
<evidence type="ECO:0000256" key="1">
    <source>
        <dbReference type="SAM" id="MobiDB-lite"/>
    </source>
</evidence>
<dbReference type="AlphaFoldDB" id="A0AAQ3QSD2"/>
<dbReference type="PANTHER" id="PTHR47477:SF8">
    <property type="entry name" value="TNF RECEPTOR-ASSOCIATED FACTOR HOMOLOG 1A"/>
    <property type="match status" value="1"/>
</dbReference>
<gene>
    <name evidence="3" type="ORF">Cni_G28450</name>
</gene>
<feature type="compositionally biased region" description="Basic and acidic residues" evidence="1">
    <location>
        <begin position="253"/>
        <end position="266"/>
    </location>
</feature>
<feature type="region of interest" description="Disordered" evidence="1">
    <location>
        <begin position="246"/>
        <end position="292"/>
    </location>
</feature>
<evidence type="ECO:0000259" key="2">
    <source>
        <dbReference type="PROSITE" id="PS50144"/>
    </source>
</evidence>
<dbReference type="Proteomes" id="UP001327560">
    <property type="component" value="Chromosome 9"/>
</dbReference>
<proteinExistence type="predicted"/>
<dbReference type="PANTHER" id="PTHR47477">
    <property type="entry name" value="TNF RECEPTOR-ASSOCIATED FACTOR HOMOLOG 1A"/>
    <property type="match status" value="1"/>
</dbReference>
<accession>A0AAQ3QSD2</accession>
<organism evidence="3 4">
    <name type="scientific">Canna indica</name>
    <name type="common">Indian-shot</name>
    <dbReference type="NCBI Taxonomy" id="4628"/>
    <lineage>
        <taxon>Eukaryota</taxon>
        <taxon>Viridiplantae</taxon>
        <taxon>Streptophyta</taxon>
        <taxon>Embryophyta</taxon>
        <taxon>Tracheophyta</taxon>
        <taxon>Spermatophyta</taxon>
        <taxon>Magnoliopsida</taxon>
        <taxon>Liliopsida</taxon>
        <taxon>Zingiberales</taxon>
        <taxon>Cannaceae</taxon>
        <taxon>Canna</taxon>
    </lineage>
</organism>
<keyword evidence="4" id="KW-1185">Reference proteome</keyword>
<sequence>MELSKVYDGFIVADTLVIKAQVQVIRRELVRVYLSNVEQICRHFLEERIGKLSKFVEDKVRWSSFRAFWLGIDASSRRWMSRDKTDAILKVVKHFFIEKEVTSTLVMDSLYSGLKALEYQSKIIKGRAKLVDLEELPPPMIHVDKDLFVLADDVILLIERVVSDSLPHQLLPAKDDKCLQNRTKEGSSGDEFNKDSIEPDEMRLVELGHRTIEIFILVNIFSSRIEVSYQEAVALKRQEELIRQEEAAGQAENELKSKSGGTEKEKRAKKKQETIQQENTSQERISDNFSTEQAVLTTEKIDRLEDVSDVS</sequence>
<dbReference type="InterPro" id="IPR002083">
    <property type="entry name" value="MATH/TRAF_dom"/>
</dbReference>
<evidence type="ECO:0000313" key="3">
    <source>
        <dbReference type="EMBL" id="WOL19648.1"/>
    </source>
</evidence>
<protein>
    <submittedName>
        <fullName evidence="3">MATH domain-containing protein</fullName>
    </submittedName>
</protein>
<feature type="domain" description="MATH" evidence="2">
    <location>
        <begin position="1"/>
        <end position="22"/>
    </location>
</feature>
<feature type="compositionally biased region" description="Polar residues" evidence="1">
    <location>
        <begin position="274"/>
        <end position="292"/>
    </location>
</feature>
<dbReference type="EMBL" id="CP136898">
    <property type="protein sequence ID" value="WOL19648.1"/>
    <property type="molecule type" value="Genomic_DNA"/>
</dbReference>
<evidence type="ECO:0000313" key="4">
    <source>
        <dbReference type="Proteomes" id="UP001327560"/>
    </source>
</evidence>
<name>A0AAQ3QSD2_9LILI</name>
<dbReference type="InterPro" id="IPR055327">
    <property type="entry name" value="TRAF1A/B"/>
</dbReference>
<dbReference type="PROSITE" id="PS50144">
    <property type="entry name" value="MATH"/>
    <property type="match status" value="1"/>
</dbReference>